<evidence type="ECO:0000313" key="2">
    <source>
        <dbReference type="Proteomes" id="UP001652621"/>
    </source>
</evidence>
<evidence type="ECO:0000313" key="3">
    <source>
        <dbReference type="RefSeq" id="XP_058974078.1"/>
    </source>
</evidence>
<reference evidence="3" key="1">
    <citation type="submission" date="2025-08" db="UniProtKB">
        <authorList>
            <consortium name="RefSeq"/>
        </authorList>
    </citation>
    <scope>IDENTIFICATION</scope>
    <source>
        <strain evidence="3">Aabys</strain>
        <tissue evidence="3">Whole body</tissue>
    </source>
</reference>
<protein>
    <submittedName>
        <fullName evidence="3">Uncharacterized protein LOC109614273 isoform X1</fullName>
    </submittedName>
</protein>
<keyword evidence="2" id="KW-1185">Reference proteome</keyword>
<evidence type="ECO:0000256" key="1">
    <source>
        <dbReference type="SAM" id="MobiDB-lite"/>
    </source>
</evidence>
<gene>
    <name evidence="3" type="primary">LOC109614273</name>
</gene>
<accession>A0ABM3UKM2</accession>
<dbReference type="PANTHER" id="PTHR33480">
    <property type="entry name" value="SET DOMAIN-CONTAINING PROTEIN-RELATED"/>
    <property type="match status" value="1"/>
</dbReference>
<proteinExistence type="predicted"/>
<sequence length="621" mass="71269">MALPKLSKERLKLIEDIRKQGDFIHNTCSDQNTGILIVSRRQQQKTNRKADDYICCPKCKGFYTKFASRQHSRKCVQKHNSRSNFIEGRKLTQYIHHVASPAMKTTIFPVLRNDNITKAIRFDELIIRYGNRLSEKLSQSHHHDQIRANMRLLGRFKIEFMKIVPEISELKDIFKPYLFDNAIEALRKTAKWTFDKGFATPAVATSLSSLIKKCARIQRNEFIKCQNEDSKCNLDNFISLWVEETPVQINKKALEDLENRKRTKTNDLPSKNDIKILYDYLRTIMLDSFAELCLNYNFISWKKLLESTLIFIQVFNRRRAGEIERLTIENFNKKEQITDCVEAGMLENISKQSINFAKQFVRITLRGKLGRTVSVLLDPLCIKSINIILKFREKADISKTNPYIFSAPGKSSLAKSYCRACPLLRKFASECGALIPDTLRGTKLRKHIATYTSLLNVQESTVDRLANFLGHHKDIHKSIYRVPVPVAEITSVSKILLSAAGCNLQNSIETSNSNRNIVSDNEGSMQYEGLEENSEDSETDMVKPKRRSTSPFGRTIRKRWSSAEIDSVKETFGDILALEKLPSIKQCAAAIEKNICLCKRTPAQLKTWIDNQRKKVAVRGN</sequence>
<name>A0ABM3UKM2_MUSDO</name>
<feature type="region of interest" description="Disordered" evidence="1">
    <location>
        <begin position="531"/>
        <end position="551"/>
    </location>
</feature>
<dbReference type="Proteomes" id="UP001652621">
    <property type="component" value="Unplaced"/>
</dbReference>
<organism evidence="2 3">
    <name type="scientific">Musca domestica</name>
    <name type="common">House fly</name>
    <dbReference type="NCBI Taxonomy" id="7370"/>
    <lineage>
        <taxon>Eukaryota</taxon>
        <taxon>Metazoa</taxon>
        <taxon>Ecdysozoa</taxon>
        <taxon>Arthropoda</taxon>
        <taxon>Hexapoda</taxon>
        <taxon>Insecta</taxon>
        <taxon>Pterygota</taxon>
        <taxon>Neoptera</taxon>
        <taxon>Endopterygota</taxon>
        <taxon>Diptera</taxon>
        <taxon>Brachycera</taxon>
        <taxon>Muscomorpha</taxon>
        <taxon>Muscoidea</taxon>
        <taxon>Muscidae</taxon>
        <taxon>Musca</taxon>
    </lineage>
</organism>
<dbReference type="RefSeq" id="XP_058974078.1">
    <property type="nucleotide sequence ID" value="XM_059118095.1"/>
</dbReference>
<dbReference type="PANTHER" id="PTHR33480:SF1">
    <property type="entry name" value="TYR RECOMBINASE DOMAIN-CONTAINING PROTEIN"/>
    <property type="match status" value="1"/>
</dbReference>
<dbReference type="GeneID" id="109614273"/>